<dbReference type="Pfam" id="PF07715">
    <property type="entry name" value="Plug"/>
    <property type="match status" value="1"/>
</dbReference>
<dbReference type="InterPro" id="IPR012910">
    <property type="entry name" value="Plug_dom"/>
</dbReference>
<gene>
    <name evidence="15" type="ORF">SAMN04488061_0365</name>
</gene>
<keyword evidence="4 10" id="KW-0812">Transmembrane</keyword>
<dbReference type="InterPro" id="IPR000531">
    <property type="entry name" value="Beta-barrel_TonB"/>
</dbReference>
<keyword evidence="9 10" id="KW-0998">Cell outer membrane</keyword>
<evidence type="ECO:0000259" key="14">
    <source>
        <dbReference type="Pfam" id="PF07715"/>
    </source>
</evidence>
<evidence type="ECO:0000256" key="11">
    <source>
        <dbReference type="RuleBase" id="RU003357"/>
    </source>
</evidence>
<accession>A0A1H0H378</accession>
<evidence type="ECO:0000256" key="7">
    <source>
        <dbReference type="ARBA" id="ARBA00023077"/>
    </source>
</evidence>
<evidence type="ECO:0000313" key="16">
    <source>
        <dbReference type="Proteomes" id="UP000198795"/>
    </source>
</evidence>
<comment type="subcellular location">
    <subcellularLocation>
        <location evidence="1 10">Cell outer membrane</location>
        <topology evidence="1 10">Multi-pass membrane protein</topology>
    </subcellularLocation>
</comment>
<evidence type="ECO:0000256" key="3">
    <source>
        <dbReference type="ARBA" id="ARBA00022452"/>
    </source>
</evidence>
<keyword evidence="16" id="KW-1185">Reference proteome</keyword>
<dbReference type="Proteomes" id="UP000198795">
    <property type="component" value="Unassembled WGS sequence"/>
</dbReference>
<feature type="chain" id="PRO_5046175471" evidence="12">
    <location>
        <begin position="42"/>
        <end position="636"/>
    </location>
</feature>
<evidence type="ECO:0000256" key="8">
    <source>
        <dbReference type="ARBA" id="ARBA00023136"/>
    </source>
</evidence>
<keyword evidence="8 10" id="KW-0472">Membrane</keyword>
<evidence type="ECO:0000256" key="9">
    <source>
        <dbReference type="ARBA" id="ARBA00023237"/>
    </source>
</evidence>
<keyword evidence="2 10" id="KW-0813">Transport</keyword>
<feature type="signal peptide" evidence="12">
    <location>
        <begin position="1"/>
        <end position="41"/>
    </location>
</feature>
<keyword evidence="6" id="KW-0406">Ion transport</keyword>
<feature type="domain" description="TonB-dependent receptor plug" evidence="14">
    <location>
        <begin position="65"/>
        <end position="171"/>
    </location>
</feature>
<dbReference type="CDD" id="cd01347">
    <property type="entry name" value="ligand_gated_channel"/>
    <property type="match status" value="1"/>
</dbReference>
<organism evidence="15 16">
    <name type="scientific">Filomicrobium insigne</name>
    <dbReference type="NCBI Taxonomy" id="418854"/>
    <lineage>
        <taxon>Bacteria</taxon>
        <taxon>Pseudomonadati</taxon>
        <taxon>Pseudomonadota</taxon>
        <taxon>Alphaproteobacteria</taxon>
        <taxon>Hyphomicrobiales</taxon>
        <taxon>Hyphomicrobiaceae</taxon>
        <taxon>Filomicrobium</taxon>
    </lineage>
</organism>
<evidence type="ECO:0000256" key="1">
    <source>
        <dbReference type="ARBA" id="ARBA00004571"/>
    </source>
</evidence>
<evidence type="ECO:0000256" key="12">
    <source>
        <dbReference type="SAM" id="SignalP"/>
    </source>
</evidence>
<dbReference type="PANTHER" id="PTHR30069">
    <property type="entry name" value="TONB-DEPENDENT OUTER MEMBRANE RECEPTOR"/>
    <property type="match status" value="1"/>
</dbReference>
<name>A0A1H0H378_9HYPH</name>
<evidence type="ECO:0000256" key="4">
    <source>
        <dbReference type="ARBA" id="ARBA00022692"/>
    </source>
</evidence>
<keyword evidence="7 11" id="KW-0798">TonB box</keyword>
<evidence type="ECO:0000259" key="13">
    <source>
        <dbReference type="Pfam" id="PF00593"/>
    </source>
</evidence>
<keyword evidence="3 10" id="KW-1134">Transmembrane beta strand</keyword>
<evidence type="ECO:0000256" key="2">
    <source>
        <dbReference type="ARBA" id="ARBA00022448"/>
    </source>
</evidence>
<keyword evidence="5 12" id="KW-0732">Signal</keyword>
<dbReference type="Gene3D" id="2.170.130.10">
    <property type="entry name" value="TonB-dependent receptor, plug domain"/>
    <property type="match status" value="1"/>
</dbReference>
<dbReference type="PANTHER" id="PTHR30069:SF53">
    <property type="entry name" value="COLICIN I RECEPTOR-RELATED"/>
    <property type="match status" value="1"/>
</dbReference>
<evidence type="ECO:0000256" key="10">
    <source>
        <dbReference type="PROSITE-ProRule" id="PRU01360"/>
    </source>
</evidence>
<dbReference type="PROSITE" id="PS52016">
    <property type="entry name" value="TONB_DEPENDENT_REC_3"/>
    <property type="match status" value="1"/>
</dbReference>
<reference evidence="15 16" key="1">
    <citation type="submission" date="2016-10" db="EMBL/GenBank/DDBJ databases">
        <authorList>
            <person name="Varghese N."/>
            <person name="Submissions S."/>
        </authorList>
    </citation>
    <scope>NUCLEOTIDE SEQUENCE [LARGE SCALE GENOMIC DNA]</scope>
    <source>
        <strain evidence="15 16">CGMCC 1.6497</strain>
    </source>
</reference>
<feature type="domain" description="TonB-dependent receptor-like beta-barrel" evidence="13">
    <location>
        <begin position="190"/>
        <end position="607"/>
    </location>
</feature>
<protein>
    <submittedName>
        <fullName evidence="15">Vitamin B12 transporter</fullName>
    </submittedName>
</protein>
<dbReference type="InterPro" id="IPR037066">
    <property type="entry name" value="Plug_dom_sf"/>
</dbReference>
<evidence type="ECO:0000256" key="5">
    <source>
        <dbReference type="ARBA" id="ARBA00022729"/>
    </source>
</evidence>
<dbReference type="SUPFAM" id="SSF56935">
    <property type="entry name" value="Porins"/>
    <property type="match status" value="1"/>
</dbReference>
<evidence type="ECO:0000313" key="15">
    <source>
        <dbReference type="EMBL" id="SDO13381.1"/>
    </source>
</evidence>
<dbReference type="Pfam" id="PF00593">
    <property type="entry name" value="TonB_dep_Rec_b-barrel"/>
    <property type="match status" value="1"/>
</dbReference>
<dbReference type="InterPro" id="IPR039426">
    <property type="entry name" value="TonB-dep_rcpt-like"/>
</dbReference>
<dbReference type="InterPro" id="IPR036942">
    <property type="entry name" value="Beta-barrel_TonB_sf"/>
</dbReference>
<dbReference type="Gene3D" id="2.40.170.20">
    <property type="entry name" value="TonB-dependent receptor, beta-barrel domain"/>
    <property type="match status" value="1"/>
</dbReference>
<evidence type="ECO:0000256" key="6">
    <source>
        <dbReference type="ARBA" id="ARBA00023065"/>
    </source>
</evidence>
<comment type="caution">
    <text evidence="15">The sequence shown here is derived from an EMBL/GenBank/DDBJ whole genome shotgun (WGS) entry which is preliminary data.</text>
</comment>
<proteinExistence type="inferred from homology"/>
<dbReference type="EMBL" id="FNJC01000001">
    <property type="protein sequence ID" value="SDO13381.1"/>
    <property type="molecule type" value="Genomic_DNA"/>
</dbReference>
<sequence>MLMRKSFKGGTTSANTLKCSSWLALTAIVVLPALASEAALAQEGEIMLPGIVIFSANRTPTDAAAVGSSVSLITQEDLEKQSRPFLQDYLETVPGVNFTRNGPAGSTTGITMRGANQNYVKILIDGMDISDPSAPQTSARFEHLLVDDFARIEILKGSQSTLYGGDAVAGVVSIDTRRATKLGYSQSVAAEYGTYNTWRGATTAGYATDRGDISFSLLGIDTEGFSAADNAPEDDGYNNLTFSGRGEMKVADGITVFFATRAFNAEGEYDASGPVDSPIEEGKTSQFAGRVGTNIELFEGRFKNTFALQGMKIERDDVSSSVFAPVTWYNGDRVKAEYNGVISFNESLSLLAGADWEETGAESFNAPGKRDEANIFGTFAQLMVEPIDNLTLTFGGRIDDHSEFGNFNTHRLTAAYLFTETDTKIRASHSTGFRTPSLNELYGPFGANPDLNPEESVSWDAGIEQGFFDGRATLGVTYFELDTENLIAYTTGYMNVPGVTYRNGVEIAASAFLTDRVAISAAYTFTETERENGLPLPRVPRHNFAFGIDAQPLDKLKLNVTAKYVTENVDEIFGLGIVPLDDYLLLNAKVSYEFRPGMEAYIRGENLLDEDYQTAYGYGTSDLAIYGGLRMDLWPD</sequence>
<comment type="similarity">
    <text evidence="10 11">Belongs to the TonB-dependent receptor family.</text>
</comment>